<name>A0ABN7X7Y2_GIGMA</name>
<accession>A0ABN7X7Y2</accession>
<organism evidence="1 2">
    <name type="scientific">Gigaspora margarita</name>
    <dbReference type="NCBI Taxonomy" id="4874"/>
    <lineage>
        <taxon>Eukaryota</taxon>
        <taxon>Fungi</taxon>
        <taxon>Fungi incertae sedis</taxon>
        <taxon>Mucoromycota</taxon>
        <taxon>Glomeromycotina</taxon>
        <taxon>Glomeromycetes</taxon>
        <taxon>Diversisporales</taxon>
        <taxon>Gigasporaceae</taxon>
        <taxon>Gigaspora</taxon>
    </lineage>
</organism>
<feature type="non-terminal residue" evidence="1">
    <location>
        <position position="73"/>
    </location>
</feature>
<comment type="caution">
    <text evidence="1">The sequence shown here is derived from an EMBL/GenBank/DDBJ whole genome shotgun (WGS) entry which is preliminary data.</text>
</comment>
<keyword evidence="2" id="KW-1185">Reference proteome</keyword>
<dbReference type="Proteomes" id="UP000789901">
    <property type="component" value="Unassembled WGS sequence"/>
</dbReference>
<gene>
    <name evidence="1" type="ORF">GMARGA_LOCUS40154</name>
</gene>
<reference evidence="1 2" key="1">
    <citation type="submission" date="2021-06" db="EMBL/GenBank/DDBJ databases">
        <authorList>
            <person name="Kallberg Y."/>
            <person name="Tangrot J."/>
            <person name="Rosling A."/>
        </authorList>
    </citation>
    <scope>NUCLEOTIDE SEQUENCE [LARGE SCALE GENOMIC DNA]</scope>
    <source>
        <strain evidence="1 2">120-4 pot B 10/14</strain>
    </source>
</reference>
<protein>
    <submittedName>
        <fullName evidence="1">18451_t:CDS:1</fullName>
    </submittedName>
</protein>
<dbReference type="Gene3D" id="1.10.150.50">
    <property type="entry name" value="Transcription Factor, Ets-1"/>
    <property type="match status" value="1"/>
</dbReference>
<evidence type="ECO:0000313" key="2">
    <source>
        <dbReference type="Proteomes" id="UP000789901"/>
    </source>
</evidence>
<proteinExistence type="predicted"/>
<dbReference type="EMBL" id="CAJVQB010100460">
    <property type="protein sequence ID" value="CAG8850310.1"/>
    <property type="molecule type" value="Genomic_DNA"/>
</dbReference>
<dbReference type="InterPro" id="IPR013761">
    <property type="entry name" value="SAM/pointed_sf"/>
</dbReference>
<sequence length="73" mass="8260">MSTAGEKDSLPTVNKVKRWTETEELINFLCTQGLGLKDNHFNILREQEINGISFLKLNVDKLIRVGFKLGPAE</sequence>
<evidence type="ECO:0000313" key="1">
    <source>
        <dbReference type="EMBL" id="CAG8850310.1"/>
    </source>
</evidence>